<sequence length="142" mass="15565">MKTSKRNPRYILLAALVVLSLTLLSCSFTTWPSKLAGEVKEALTKVALRRAQDVAPEVIEVEVTRIVEVEKEVLVTPTPVPSSISTPTLPAQTPSAAEWSQLDIESQILTEVYRKVNPSVVNVTNLARLELFAEEVIPQAEG</sequence>
<reference evidence="1" key="1">
    <citation type="journal article" date="2014" name="Front. Microbiol.">
        <title>High frequency of phylogenetically diverse reductive dehalogenase-homologous genes in deep subseafloor sedimentary metagenomes.</title>
        <authorList>
            <person name="Kawai M."/>
            <person name="Futagami T."/>
            <person name="Toyoda A."/>
            <person name="Takaki Y."/>
            <person name="Nishi S."/>
            <person name="Hori S."/>
            <person name="Arai W."/>
            <person name="Tsubouchi T."/>
            <person name="Morono Y."/>
            <person name="Uchiyama I."/>
            <person name="Ito T."/>
            <person name="Fujiyama A."/>
            <person name="Inagaki F."/>
            <person name="Takami H."/>
        </authorList>
    </citation>
    <scope>NUCLEOTIDE SEQUENCE</scope>
    <source>
        <strain evidence="1">Expedition CK06-06</strain>
    </source>
</reference>
<name>X1K4U0_9ZZZZ</name>
<feature type="non-terminal residue" evidence="1">
    <location>
        <position position="142"/>
    </location>
</feature>
<accession>X1K4U0</accession>
<organism evidence="1">
    <name type="scientific">marine sediment metagenome</name>
    <dbReference type="NCBI Taxonomy" id="412755"/>
    <lineage>
        <taxon>unclassified sequences</taxon>
        <taxon>metagenomes</taxon>
        <taxon>ecological metagenomes</taxon>
    </lineage>
</organism>
<gene>
    <name evidence="1" type="ORF">S03H2_67620</name>
</gene>
<protein>
    <submittedName>
        <fullName evidence="1">Uncharacterized protein</fullName>
    </submittedName>
</protein>
<proteinExistence type="predicted"/>
<evidence type="ECO:0000313" key="1">
    <source>
        <dbReference type="EMBL" id="GAH77073.1"/>
    </source>
</evidence>
<dbReference type="EMBL" id="BARU01044309">
    <property type="protein sequence ID" value="GAH77073.1"/>
    <property type="molecule type" value="Genomic_DNA"/>
</dbReference>
<comment type="caution">
    <text evidence="1">The sequence shown here is derived from an EMBL/GenBank/DDBJ whole genome shotgun (WGS) entry which is preliminary data.</text>
</comment>
<dbReference type="AlphaFoldDB" id="X1K4U0"/>
<dbReference type="PROSITE" id="PS51257">
    <property type="entry name" value="PROKAR_LIPOPROTEIN"/>
    <property type="match status" value="1"/>
</dbReference>